<proteinExistence type="predicted"/>
<evidence type="ECO:0000313" key="3">
    <source>
        <dbReference type="Proteomes" id="UP000314294"/>
    </source>
</evidence>
<name>A0A4Z2IEQ4_9TELE</name>
<sequence>MKGVAGRFVMPLLIDDAELREIYMERNRAAVERIYQTRKEEVSRSKSDADQGGRGCEGCDRGQSRRNKVRERADLSSQGLWMAALTLVEVFGGQQLCLPGELERRTLSGRQSGLRQRDRRPTTTLCIALWHSGSCGRSCREAGPSPELRGKQRTGESCADFLESVPDHTPQQGPCGNDPSQCDTTGNRYQALKGTENLSLSLGVSRLFEHEKLAGPFRHPSLCGRHSAFPPSLGQMGRGAGPKSQLSRLAIHGRTSLRNGNGEKGTVQLIDGSVEVKNERRKRIEKDKKDYRFGNMPTCCAAHKGHSSGSPEEFHLKFLCVTAYLGCTLVATEVFHRHGPYWCNPIIRLHRGLRTGVESGHGKPTERNSQVDGGWLYGKRWALRFDGAEEGSRRRLAAPFDGVSELARKLLSRICVMQSSLWQACQNKLVRWRQIQL</sequence>
<accession>A0A4Z2IEQ4</accession>
<reference evidence="2 3" key="1">
    <citation type="submission" date="2019-03" db="EMBL/GenBank/DDBJ databases">
        <title>First draft genome of Liparis tanakae, snailfish: a comprehensive survey of snailfish specific genes.</title>
        <authorList>
            <person name="Kim W."/>
            <person name="Song I."/>
            <person name="Jeong J.-H."/>
            <person name="Kim D."/>
            <person name="Kim S."/>
            <person name="Ryu S."/>
            <person name="Song J.Y."/>
            <person name="Lee S.K."/>
        </authorList>
    </citation>
    <scope>NUCLEOTIDE SEQUENCE [LARGE SCALE GENOMIC DNA]</scope>
    <source>
        <tissue evidence="2">Muscle</tissue>
    </source>
</reference>
<comment type="caution">
    <text evidence="2">The sequence shown here is derived from an EMBL/GenBank/DDBJ whole genome shotgun (WGS) entry which is preliminary data.</text>
</comment>
<protein>
    <submittedName>
        <fullName evidence="2">Uncharacterized protein</fullName>
    </submittedName>
</protein>
<gene>
    <name evidence="2" type="ORF">EYF80_013949</name>
</gene>
<organism evidence="2 3">
    <name type="scientific">Liparis tanakae</name>
    <name type="common">Tanaka's snailfish</name>
    <dbReference type="NCBI Taxonomy" id="230148"/>
    <lineage>
        <taxon>Eukaryota</taxon>
        <taxon>Metazoa</taxon>
        <taxon>Chordata</taxon>
        <taxon>Craniata</taxon>
        <taxon>Vertebrata</taxon>
        <taxon>Euteleostomi</taxon>
        <taxon>Actinopterygii</taxon>
        <taxon>Neopterygii</taxon>
        <taxon>Teleostei</taxon>
        <taxon>Neoteleostei</taxon>
        <taxon>Acanthomorphata</taxon>
        <taxon>Eupercaria</taxon>
        <taxon>Perciformes</taxon>
        <taxon>Cottioidei</taxon>
        <taxon>Cottales</taxon>
        <taxon>Liparidae</taxon>
        <taxon>Liparis</taxon>
    </lineage>
</organism>
<dbReference type="AlphaFoldDB" id="A0A4Z2IEQ4"/>
<feature type="compositionally biased region" description="Basic and acidic residues" evidence="1">
    <location>
        <begin position="40"/>
        <end position="63"/>
    </location>
</feature>
<dbReference type="Proteomes" id="UP000314294">
    <property type="component" value="Unassembled WGS sequence"/>
</dbReference>
<dbReference type="EMBL" id="SRLO01000099">
    <property type="protein sequence ID" value="TNN75802.1"/>
    <property type="molecule type" value="Genomic_DNA"/>
</dbReference>
<evidence type="ECO:0000256" key="1">
    <source>
        <dbReference type="SAM" id="MobiDB-lite"/>
    </source>
</evidence>
<evidence type="ECO:0000313" key="2">
    <source>
        <dbReference type="EMBL" id="TNN75802.1"/>
    </source>
</evidence>
<keyword evidence="3" id="KW-1185">Reference proteome</keyword>
<feature type="region of interest" description="Disordered" evidence="1">
    <location>
        <begin position="40"/>
        <end position="72"/>
    </location>
</feature>